<dbReference type="PANTHER" id="PTHR33055:SF3">
    <property type="entry name" value="PUTATIVE TRANSPOSASE FOR IS117-RELATED"/>
    <property type="match status" value="1"/>
</dbReference>
<comment type="caution">
    <text evidence="2">The sequence shown here is derived from an EMBL/GenBank/DDBJ whole genome shotgun (WGS) entry which is preliminary data.</text>
</comment>
<dbReference type="Pfam" id="PF02371">
    <property type="entry name" value="Transposase_20"/>
    <property type="match status" value="1"/>
</dbReference>
<dbReference type="EMBL" id="JBEPMC010000031">
    <property type="protein sequence ID" value="MET3583879.1"/>
    <property type="molecule type" value="Genomic_DNA"/>
</dbReference>
<feature type="domain" description="Transposase IS116/IS110/IS902 C-terminal" evidence="1">
    <location>
        <begin position="2"/>
        <end position="39"/>
    </location>
</feature>
<evidence type="ECO:0000259" key="1">
    <source>
        <dbReference type="Pfam" id="PF02371"/>
    </source>
</evidence>
<evidence type="ECO:0000313" key="2">
    <source>
        <dbReference type="EMBL" id="MET3583879.1"/>
    </source>
</evidence>
<sequence length="87" mass="9864">MPRQYTTGGKPRLGGIGRRANHYLRWQMIHGARAVISRLAKRDDSRSLWLKGIVERRGFNKALVALANKTARTAWALLMRKESYAAA</sequence>
<evidence type="ECO:0000313" key="3">
    <source>
        <dbReference type="Proteomes" id="UP001549204"/>
    </source>
</evidence>
<dbReference type="Proteomes" id="UP001549204">
    <property type="component" value="Unassembled WGS sequence"/>
</dbReference>
<name>A0ABV2H023_9HYPH</name>
<protein>
    <submittedName>
        <fullName evidence="2">Transposase</fullName>
    </submittedName>
</protein>
<organism evidence="2 3">
    <name type="scientific">Mesorhizobium robiniae</name>
    <dbReference type="NCBI Taxonomy" id="559315"/>
    <lineage>
        <taxon>Bacteria</taxon>
        <taxon>Pseudomonadati</taxon>
        <taxon>Pseudomonadota</taxon>
        <taxon>Alphaproteobacteria</taxon>
        <taxon>Hyphomicrobiales</taxon>
        <taxon>Phyllobacteriaceae</taxon>
        <taxon>Mesorhizobium</taxon>
    </lineage>
</organism>
<dbReference type="InterPro" id="IPR003346">
    <property type="entry name" value="Transposase_20"/>
</dbReference>
<dbReference type="InterPro" id="IPR047650">
    <property type="entry name" value="Transpos_IS110"/>
</dbReference>
<reference evidence="2 3" key="1">
    <citation type="submission" date="2024-06" db="EMBL/GenBank/DDBJ databases">
        <title>Genomic Encyclopedia of Type Strains, Phase IV (KMG-IV): sequencing the most valuable type-strain genomes for metagenomic binning, comparative biology and taxonomic classification.</title>
        <authorList>
            <person name="Goeker M."/>
        </authorList>
    </citation>
    <scope>NUCLEOTIDE SEQUENCE [LARGE SCALE GENOMIC DNA]</scope>
    <source>
        <strain evidence="2 3">DSM 100022</strain>
    </source>
</reference>
<dbReference type="PANTHER" id="PTHR33055">
    <property type="entry name" value="TRANSPOSASE FOR INSERTION SEQUENCE ELEMENT IS1111A"/>
    <property type="match status" value="1"/>
</dbReference>
<gene>
    <name evidence="2" type="ORF">ABID19_006945</name>
</gene>
<proteinExistence type="predicted"/>
<keyword evidence="3" id="KW-1185">Reference proteome</keyword>
<accession>A0ABV2H023</accession>